<reference evidence="1 2" key="1">
    <citation type="submission" date="2016-11" db="EMBL/GenBank/DDBJ databases">
        <authorList>
            <person name="Jaros S."/>
            <person name="Januszkiewicz K."/>
            <person name="Wedrychowicz H."/>
        </authorList>
    </citation>
    <scope>NUCLEOTIDE SEQUENCE [LARGE SCALE GENOMIC DNA]</scope>
    <source>
        <strain evidence="1 2">DSM 26991</strain>
    </source>
</reference>
<gene>
    <name evidence="1" type="ORF">SAMN05444405_12032</name>
</gene>
<protein>
    <submittedName>
        <fullName evidence="1">Uncharacterized protein</fullName>
    </submittedName>
</protein>
<dbReference type="EMBL" id="FQTV01000020">
    <property type="protein sequence ID" value="SHG01839.1"/>
    <property type="molecule type" value="Genomic_DNA"/>
</dbReference>
<evidence type="ECO:0000313" key="1">
    <source>
        <dbReference type="EMBL" id="SHG01839.1"/>
    </source>
</evidence>
<dbReference type="Proteomes" id="UP000184509">
    <property type="component" value="Unassembled WGS sequence"/>
</dbReference>
<sequence length="58" mass="6558">MRNTNLTRPLGLLFLFCIIPFWAFGQNIAVKGVVKDINGEPLLGVNVRQVGTTVWYCY</sequence>
<organism evidence="1 2">
    <name type="scientific">Bacteroides luti</name>
    <dbReference type="NCBI Taxonomy" id="1297750"/>
    <lineage>
        <taxon>Bacteria</taxon>
        <taxon>Pseudomonadati</taxon>
        <taxon>Bacteroidota</taxon>
        <taxon>Bacteroidia</taxon>
        <taxon>Bacteroidales</taxon>
        <taxon>Bacteroidaceae</taxon>
        <taxon>Bacteroides</taxon>
    </lineage>
</organism>
<name>A0A1M5GDS9_9BACE</name>
<proteinExistence type="predicted"/>
<dbReference type="STRING" id="1297750.SAMN05444405_12032"/>
<accession>A0A1M5GDS9</accession>
<dbReference type="AlphaFoldDB" id="A0A1M5GDS9"/>
<evidence type="ECO:0000313" key="2">
    <source>
        <dbReference type="Proteomes" id="UP000184509"/>
    </source>
</evidence>
<keyword evidence="2" id="KW-1185">Reference proteome</keyword>